<dbReference type="KEGG" id="bmor:101746184"/>
<protein>
    <recommendedName>
        <fullName evidence="5">SEFIR domain-containing protein</fullName>
    </recommendedName>
</protein>
<keyword evidence="1" id="KW-1133">Transmembrane helix</keyword>
<keyword evidence="2" id="KW-0732">Signal</keyword>
<evidence type="ECO:0000313" key="4">
    <source>
        <dbReference type="Proteomes" id="UP000005204"/>
    </source>
</evidence>
<dbReference type="EnsemblMetazoa" id="XM_004925119.4">
    <property type="protein sequence ID" value="XP_004925176.1"/>
    <property type="gene ID" value="LOC101746184"/>
</dbReference>
<dbReference type="SMR" id="A0A8R1WGP8"/>
<feature type="chain" id="PRO_5035855987" description="SEFIR domain-containing protein" evidence="2">
    <location>
        <begin position="20"/>
        <end position="545"/>
    </location>
</feature>
<evidence type="ECO:0000256" key="1">
    <source>
        <dbReference type="SAM" id="Phobius"/>
    </source>
</evidence>
<evidence type="ECO:0008006" key="5">
    <source>
        <dbReference type="Google" id="ProtNLM"/>
    </source>
</evidence>
<dbReference type="RefSeq" id="XP_004925176.1">
    <property type="nucleotide sequence ID" value="XM_004925119.5"/>
</dbReference>
<dbReference type="Gene3D" id="3.40.50.11530">
    <property type="match status" value="1"/>
</dbReference>
<dbReference type="AlphaFoldDB" id="A0A8R1WGP8"/>
<accession>A0A8R1WGP8</accession>
<dbReference type="GeneID" id="101746184"/>
<feature type="signal peptide" evidence="2">
    <location>
        <begin position="1"/>
        <end position="19"/>
    </location>
</feature>
<keyword evidence="1" id="KW-0812">Transmembrane</keyword>
<evidence type="ECO:0000313" key="3">
    <source>
        <dbReference type="EnsemblMetazoa" id="XP_004925176.1"/>
    </source>
</evidence>
<proteinExistence type="predicted"/>
<reference evidence="3" key="2">
    <citation type="submission" date="2022-06" db="UniProtKB">
        <authorList>
            <consortium name="EnsemblMetazoa"/>
        </authorList>
    </citation>
    <scope>IDENTIFICATION</scope>
    <source>
        <strain evidence="3">p50T (Dazao)</strain>
    </source>
</reference>
<reference evidence="4" key="1">
    <citation type="journal article" date="2008" name="Insect Biochem. Mol. Biol.">
        <title>The genome of a lepidopteran model insect, the silkworm Bombyx mori.</title>
        <authorList>
            <consortium name="International Silkworm Genome Consortium"/>
        </authorList>
    </citation>
    <scope>NUCLEOTIDE SEQUENCE [LARGE SCALE GENOMIC DNA]</scope>
    <source>
        <strain evidence="4">p50T</strain>
    </source>
</reference>
<name>A0A8R1WGP8_BOMMO</name>
<organism evidence="3 4">
    <name type="scientific">Bombyx mori</name>
    <name type="common">Silk moth</name>
    <dbReference type="NCBI Taxonomy" id="7091"/>
    <lineage>
        <taxon>Eukaryota</taxon>
        <taxon>Metazoa</taxon>
        <taxon>Ecdysozoa</taxon>
        <taxon>Arthropoda</taxon>
        <taxon>Hexapoda</taxon>
        <taxon>Insecta</taxon>
        <taxon>Pterygota</taxon>
        <taxon>Neoptera</taxon>
        <taxon>Endopterygota</taxon>
        <taxon>Lepidoptera</taxon>
        <taxon>Glossata</taxon>
        <taxon>Ditrysia</taxon>
        <taxon>Bombycoidea</taxon>
        <taxon>Bombycidae</taxon>
        <taxon>Bombycinae</taxon>
        <taxon>Bombyx</taxon>
    </lineage>
</organism>
<dbReference type="OrthoDB" id="8190413at2759"/>
<keyword evidence="4" id="KW-1185">Reference proteome</keyword>
<evidence type="ECO:0000256" key="2">
    <source>
        <dbReference type="SAM" id="SignalP"/>
    </source>
</evidence>
<feature type="transmembrane region" description="Helical" evidence="1">
    <location>
        <begin position="305"/>
        <end position="327"/>
    </location>
</feature>
<keyword evidence="1" id="KW-0472">Membrane</keyword>
<dbReference type="Proteomes" id="UP000005204">
    <property type="component" value="Unassembled WGS sequence"/>
</dbReference>
<sequence>MFRLPYYVFTFVILKYVSGYSQLCGNKTEKTLSCTKEIIGDWDHADYDLCQMEVYPQNSPECGTMTFGPVVANSGIGGVTLKPHIITVTHNEQTRPMRINKTVLNITFSNIKWTTMKFRFQDKYRDLKNHCLNIVISKDLTIDDQSVLYYDCYWPMVEDAALQSHMLDFEAANDWSVYRGQFYFNVPSAAMLSESVTEEDWKPFVYVEIFPSKMRLHVMPPPPHLRITGYRIRVVKECDKGGSCEVSSTTVDPANAQTELTYDYNFIGDNGLYSFVVVPLHAKCLNGIGCRNVESQKIRINSPESLNICIASVTALIVTSLFAYYIALRVIRRYWCKDYKLALNDIPAPPKVLVVYPASSRLHAECVAALVQYLRAEYGLDVLYDGDVAGTPHGDPFLWAEEAFRTATHVLYAAGPPEHVHLYPNIYDKPILSAHKDVDALLLSFLRASRASRRPKHVLNVRFEHSGAALPPETRADRTFVLLQDWHKLVAYLSKNLLPKRHIMRTERGRDLIEKLTRAKELLRVKSDEAIEKCEKNAFEKKILL</sequence>